<feature type="chain" id="PRO_5012339021" description="FAD-binding domain-containing protein" evidence="8">
    <location>
        <begin position="16"/>
        <end position="636"/>
    </location>
</feature>
<evidence type="ECO:0000256" key="7">
    <source>
        <dbReference type="SAM" id="MobiDB-lite"/>
    </source>
</evidence>
<dbReference type="EMBL" id="AGNL01040404">
    <property type="protein sequence ID" value="EJK52107.1"/>
    <property type="molecule type" value="Genomic_DNA"/>
</dbReference>
<sequence length="636" mass="69996">MPLSWGAVPWGLAAALTLASNHNYNVTLLETAPASSDQRQYDPTKAFLYNVNLRGQVLTRQFPDMHKKLVERSVPSGGFGTAIGGITIVPADPNEEVPLPKQSTQATQASIESDDTSHAFKSATSGEKAAGTVGYWVPRHTMVELMAECIEEHNSKDNVCRINFEMGQECLDVIPTKKRGRNCVCVIAKDSKDGSMKLHQATLVVGADGMKSRVRQCLATAPRNLWDSYRGFKPYKFNLKQWTSPASHLRIKGEMTIPNKPGMPPIITEGRQIYALRSVNTGPRSYLSLGLLPNFDNDAIRSGTSRTVRRCGSTFQKAYPRLNFGNEGGMISDEEWERFAKAEGTRFPFCQFSEGLSVYDNTGTCGVALVGDALHAFPPDIGQGVNAGLMDVVCLGRALQGRSAVTGEAASNNEPNLRANLERYQRNHAPETAALIRLSRFGAPYQYKQPHRADRLLLKLWTLNVAMRLLMNKLTLGLVQKPAILLVQDSSLTFRQVMRRADMTTAGLKATALACVGLYLQRFLAHLHQLAAMLACNEVIVFIDNPAHFPDMSVTYTARARASFALSPSESAQLFNQLPHRLDFALFSASRSTAQLSHRKICDNRGGSRQCSQDSLDCVRNRSHIGRNPLVLVASV</sequence>
<evidence type="ECO:0000256" key="4">
    <source>
        <dbReference type="ARBA" id="ARBA00022857"/>
    </source>
</evidence>
<evidence type="ECO:0000256" key="8">
    <source>
        <dbReference type="SAM" id="SignalP"/>
    </source>
</evidence>
<dbReference type="PANTHER" id="PTHR46028:SF2">
    <property type="entry name" value="KYNURENINE 3-MONOOXYGENASE"/>
    <property type="match status" value="1"/>
</dbReference>
<comment type="cofactor">
    <cofactor evidence="1">
        <name>FAD</name>
        <dbReference type="ChEBI" id="CHEBI:57692"/>
    </cofactor>
</comment>
<dbReference type="GO" id="GO:0070189">
    <property type="term" value="P:kynurenine metabolic process"/>
    <property type="evidence" value="ECO:0007669"/>
    <property type="project" value="TreeGrafter"/>
</dbReference>
<keyword evidence="2" id="KW-0285">Flavoprotein</keyword>
<dbReference type="OMA" id="EHIDARW"/>
<accession>K0RZS0</accession>
<keyword evidence="11" id="KW-1185">Reference proteome</keyword>
<evidence type="ECO:0000256" key="1">
    <source>
        <dbReference type="ARBA" id="ARBA00001974"/>
    </source>
</evidence>
<feature type="compositionally biased region" description="Polar residues" evidence="7">
    <location>
        <begin position="101"/>
        <end position="111"/>
    </location>
</feature>
<dbReference type="OrthoDB" id="10053569at2759"/>
<dbReference type="GO" id="GO:0071949">
    <property type="term" value="F:FAD binding"/>
    <property type="evidence" value="ECO:0007669"/>
    <property type="project" value="InterPro"/>
</dbReference>
<feature type="signal peptide" evidence="8">
    <location>
        <begin position="1"/>
        <end position="15"/>
    </location>
</feature>
<proteinExistence type="predicted"/>
<feature type="domain" description="FAD-binding" evidence="9">
    <location>
        <begin position="367"/>
        <end position="410"/>
    </location>
</feature>
<dbReference type="PANTHER" id="PTHR46028">
    <property type="entry name" value="KYNURENINE 3-MONOOXYGENASE"/>
    <property type="match status" value="1"/>
</dbReference>
<protein>
    <recommendedName>
        <fullName evidence="9">FAD-binding domain-containing protein</fullName>
    </recommendedName>
</protein>
<keyword evidence="3" id="KW-0274">FAD</keyword>
<dbReference type="eggNOG" id="ENOG502RRBQ">
    <property type="taxonomic scope" value="Eukaryota"/>
</dbReference>
<dbReference type="Pfam" id="PF01494">
    <property type="entry name" value="FAD_binding_3"/>
    <property type="match status" value="1"/>
</dbReference>
<evidence type="ECO:0000259" key="9">
    <source>
        <dbReference type="Pfam" id="PF01494"/>
    </source>
</evidence>
<dbReference type="PRINTS" id="PR00420">
    <property type="entry name" value="RNGMNOXGNASE"/>
</dbReference>
<name>K0RZS0_THAOC</name>
<organism evidence="10 11">
    <name type="scientific">Thalassiosira oceanica</name>
    <name type="common">Marine diatom</name>
    <dbReference type="NCBI Taxonomy" id="159749"/>
    <lineage>
        <taxon>Eukaryota</taxon>
        <taxon>Sar</taxon>
        <taxon>Stramenopiles</taxon>
        <taxon>Ochrophyta</taxon>
        <taxon>Bacillariophyta</taxon>
        <taxon>Coscinodiscophyceae</taxon>
        <taxon>Thalassiosirophycidae</taxon>
        <taxon>Thalassiosirales</taxon>
        <taxon>Thalassiosiraceae</taxon>
        <taxon>Thalassiosira</taxon>
    </lineage>
</organism>
<dbReference type="Gene3D" id="3.50.50.60">
    <property type="entry name" value="FAD/NAD(P)-binding domain"/>
    <property type="match status" value="1"/>
</dbReference>
<keyword evidence="4" id="KW-0521">NADP</keyword>
<evidence type="ECO:0000256" key="5">
    <source>
        <dbReference type="ARBA" id="ARBA00023002"/>
    </source>
</evidence>
<evidence type="ECO:0000313" key="10">
    <source>
        <dbReference type="EMBL" id="EJK52107.1"/>
    </source>
</evidence>
<dbReference type="InterPro" id="IPR002938">
    <property type="entry name" value="FAD-bd"/>
</dbReference>
<dbReference type="SUPFAM" id="SSF51905">
    <property type="entry name" value="FAD/NAD(P)-binding domain"/>
    <property type="match status" value="1"/>
</dbReference>
<dbReference type="Proteomes" id="UP000266841">
    <property type="component" value="Unassembled WGS sequence"/>
</dbReference>
<keyword evidence="5" id="KW-0560">Oxidoreductase</keyword>
<evidence type="ECO:0000313" key="11">
    <source>
        <dbReference type="Proteomes" id="UP000266841"/>
    </source>
</evidence>
<comment type="caution">
    <text evidence="10">The sequence shown here is derived from an EMBL/GenBank/DDBJ whole genome shotgun (WGS) entry which is preliminary data.</text>
</comment>
<reference evidence="10 11" key="1">
    <citation type="journal article" date="2012" name="Genome Biol.">
        <title>Genome and low-iron response of an oceanic diatom adapted to chronic iron limitation.</title>
        <authorList>
            <person name="Lommer M."/>
            <person name="Specht M."/>
            <person name="Roy A.S."/>
            <person name="Kraemer L."/>
            <person name="Andreson R."/>
            <person name="Gutowska M.A."/>
            <person name="Wolf J."/>
            <person name="Bergner S.V."/>
            <person name="Schilhabel M.B."/>
            <person name="Klostermeier U.C."/>
            <person name="Beiko R.G."/>
            <person name="Rosenstiel P."/>
            <person name="Hippler M."/>
            <person name="Laroche J."/>
        </authorList>
    </citation>
    <scope>NUCLEOTIDE SEQUENCE [LARGE SCALE GENOMIC DNA]</scope>
    <source>
        <strain evidence="10 11">CCMP1005</strain>
    </source>
</reference>
<dbReference type="AlphaFoldDB" id="K0RZS0"/>
<dbReference type="GO" id="GO:0004502">
    <property type="term" value="F:kynurenine 3-monooxygenase activity"/>
    <property type="evidence" value="ECO:0007669"/>
    <property type="project" value="TreeGrafter"/>
</dbReference>
<dbReference type="InterPro" id="IPR036188">
    <property type="entry name" value="FAD/NAD-bd_sf"/>
</dbReference>
<gene>
    <name evidence="10" type="ORF">THAOC_28660</name>
</gene>
<evidence type="ECO:0000256" key="6">
    <source>
        <dbReference type="ARBA" id="ARBA00023033"/>
    </source>
</evidence>
<evidence type="ECO:0000256" key="2">
    <source>
        <dbReference type="ARBA" id="ARBA00022630"/>
    </source>
</evidence>
<keyword evidence="8" id="KW-0732">Signal</keyword>
<evidence type="ECO:0000256" key="3">
    <source>
        <dbReference type="ARBA" id="ARBA00022827"/>
    </source>
</evidence>
<feature type="region of interest" description="Disordered" evidence="7">
    <location>
        <begin position="94"/>
        <end position="125"/>
    </location>
</feature>
<keyword evidence="6" id="KW-0503">Monooxygenase</keyword>